<dbReference type="InterPro" id="IPR003660">
    <property type="entry name" value="HAMP_dom"/>
</dbReference>
<evidence type="ECO:0000256" key="3">
    <source>
        <dbReference type="ARBA" id="ARBA00022989"/>
    </source>
</evidence>
<dbReference type="PRINTS" id="PR00260">
    <property type="entry name" value="CHEMTRNSDUCR"/>
</dbReference>
<feature type="domain" description="HAMP" evidence="11">
    <location>
        <begin position="286"/>
        <end position="342"/>
    </location>
</feature>
<feature type="domain" description="Methyl-accepting transducer" evidence="10">
    <location>
        <begin position="347"/>
        <end position="583"/>
    </location>
</feature>
<dbReference type="RefSeq" id="WP_078745351.1">
    <property type="nucleotide sequence ID" value="NZ_FUXG01000010.1"/>
</dbReference>
<dbReference type="InterPro" id="IPR004090">
    <property type="entry name" value="Chemotax_Me-accpt_rcpt"/>
</dbReference>
<evidence type="ECO:0000256" key="6">
    <source>
        <dbReference type="ARBA" id="ARBA00029447"/>
    </source>
</evidence>
<evidence type="ECO:0000256" key="2">
    <source>
        <dbReference type="ARBA" id="ARBA00022692"/>
    </source>
</evidence>
<dbReference type="InterPro" id="IPR004089">
    <property type="entry name" value="MCPsignal_dom"/>
</dbReference>
<keyword evidence="13" id="KW-1185">Reference proteome</keyword>
<keyword evidence="3 9" id="KW-1133">Transmembrane helix</keyword>
<dbReference type="Gene3D" id="1.10.287.950">
    <property type="entry name" value="Methyl-accepting chemotaxis protein"/>
    <property type="match status" value="1"/>
</dbReference>
<dbReference type="SMART" id="SM00283">
    <property type="entry name" value="MA"/>
    <property type="match status" value="1"/>
</dbReference>
<keyword evidence="4 9" id="KW-0472">Membrane</keyword>
<evidence type="ECO:0000256" key="8">
    <source>
        <dbReference type="SAM" id="Coils"/>
    </source>
</evidence>
<dbReference type="OrthoDB" id="6092731at2"/>
<gene>
    <name evidence="12" type="ORF">BTE48_08980</name>
</gene>
<evidence type="ECO:0000256" key="4">
    <source>
        <dbReference type="ARBA" id="ARBA00023136"/>
    </source>
</evidence>
<evidence type="ECO:0000256" key="7">
    <source>
        <dbReference type="PROSITE-ProRule" id="PRU00284"/>
    </source>
</evidence>
<evidence type="ECO:0000256" key="9">
    <source>
        <dbReference type="SAM" id="Phobius"/>
    </source>
</evidence>
<dbReference type="EMBL" id="MTSM01000009">
    <property type="protein sequence ID" value="OPX55508.1"/>
    <property type="molecule type" value="Genomic_DNA"/>
</dbReference>
<keyword evidence="8" id="KW-0175">Coiled coil</keyword>
<dbReference type="STRING" id="64969.SAMN02745127_01752"/>
<comment type="subcellular location">
    <subcellularLocation>
        <location evidence="1">Membrane</location>
        <topology evidence="1">Multi-pass membrane protein</topology>
    </subcellularLocation>
</comment>
<dbReference type="CDD" id="cd11386">
    <property type="entry name" value="MCP_signal"/>
    <property type="match status" value="1"/>
</dbReference>
<name>A0A1T4Q438_9GAMM</name>
<organism evidence="12 13">
    <name type="scientific">Oceanospirillum multiglobuliferum</name>
    <dbReference type="NCBI Taxonomy" id="64969"/>
    <lineage>
        <taxon>Bacteria</taxon>
        <taxon>Pseudomonadati</taxon>
        <taxon>Pseudomonadota</taxon>
        <taxon>Gammaproteobacteria</taxon>
        <taxon>Oceanospirillales</taxon>
        <taxon>Oceanospirillaceae</taxon>
        <taxon>Oceanospirillum</taxon>
    </lineage>
</organism>
<evidence type="ECO:0000313" key="13">
    <source>
        <dbReference type="Proteomes" id="UP000191418"/>
    </source>
</evidence>
<evidence type="ECO:0000256" key="5">
    <source>
        <dbReference type="ARBA" id="ARBA00023224"/>
    </source>
</evidence>
<proteinExistence type="inferred from homology"/>
<comment type="caution">
    <text evidence="12">The sequence shown here is derived from an EMBL/GenBank/DDBJ whole genome shotgun (WGS) entry which is preliminary data.</text>
</comment>
<dbReference type="AlphaFoldDB" id="A0A1T4Q438"/>
<dbReference type="Pfam" id="PF00672">
    <property type="entry name" value="HAMP"/>
    <property type="match status" value="1"/>
</dbReference>
<protein>
    <recommendedName>
        <fullName evidence="14">Methyl-accepting chemotaxis protein</fullName>
    </recommendedName>
</protein>
<evidence type="ECO:0000259" key="11">
    <source>
        <dbReference type="PROSITE" id="PS50885"/>
    </source>
</evidence>
<evidence type="ECO:0000313" key="12">
    <source>
        <dbReference type="EMBL" id="OPX55508.1"/>
    </source>
</evidence>
<dbReference type="Pfam" id="PF00015">
    <property type="entry name" value="MCPsignal"/>
    <property type="match status" value="1"/>
</dbReference>
<keyword evidence="5 7" id="KW-0807">Transducer</keyword>
<evidence type="ECO:0008006" key="14">
    <source>
        <dbReference type="Google" id="ProtNLM"/>
    </source>
</evidence>
<keyword evidence="2 9" id="KW-0812">Transmembrane</keyword>
<dbReference type="PANTHER" id="PTHR32089:SF119">
    <property type="entry name" value="METHYL-ACCEPTING CHEMOTAXIS PROTEIN CTPL"/>
    <property type="match status" value="1"/>
</dbReference>
<dbReference type="GO" id="GO:0016020">
    <property type="term" value="C:membrane"/>
    <property type="evidence" value="ECO:0007669"/>
    <property type="project" value="UniProtKB-SubCell"/>
</dbReference>
<accession>A0A1T4Q438</accession>
<feature type="transmembrane region" description="Helical" evidence="9">
    <location>
        <begin position="12"/>
        <end position="34"/>
    </location>
</feature>
<comment type="similarity">
    <text evidence="6">Belongs to the methyl-accepting chemotaxis (MCP) protein family.</text>
</comment>
<evidence type="ECO:0000256" key="1">
    <source>
        <dbReference type="ARBA" id="ARBA00004141"/>
    </source>
</evidence>
<dbReference type="PANTHER" id="PTHR32089">
    <property type="entry name" value="METHYL-ACCEPTING CHEMOTAXIS PROTEIN MCPB"/>
    <property type="match status" value="1"/>
</dbReference>
<dbReference type="SUPFAM" id="SSF58104">
    <property type="entry name" value="Methyl-accepting chemotaxis protein (MCP) signaling domain"/>
    <property type="match status" value="1"/>
</dbReference>
<dbReference type="GO" id="GO:0004888">
    <property type="term" value="F:transmembrane signaling receptor activity"/>
    <property type="evidence" value="ECO:0007669"/>
    <property type="project" value="InterPro"/>
</dbReference>
<reference evidence="12 13" key="1">
    <citation type="submission" date="2017-01" db="EMBL/GenBank/DDBJ databases">
        <title>Genome Sequencing of a Marine Spirillum, Oceanospirillum multiglobuliferum ATCC 33336, from Japan.</title>
        <authorList>
            <person name="Carney J.G."/>
            <person name="Trachtenberg A.M."/>
            <person name="Rheaume B.A."/>
            <person name="Linnane J.D."/>
            <person name="Pitts N.L."/>
            <person name="Mykles D.L."/>
            <person name="Maclea K.S."/>
        </authorList>
    </citation>
    <scope>NUCLEOTIDE SEQUENCE [LARGE SCALE GENOMIC DNA]</scope>
    <source>
        <strain evidence="12 13">ATCC 33336</strain>
    </source>
</reference>
<dbReference type="Proteomes" id="UP000191418">
    <property type="component" value="Unassembled WGS sequence"/>
</dbReference>
<sequence length="619" mass="68561">MRIHLSLKQKLLTIIISVVLGLCIVGFNSINAILHINDASEQLNQVNHSVNQMAGLQIELLSVERKIEHLSSATVADTILALQQIRMPEMSWGDRSDYRQISEQVDHYVTYLKEVIDLKSQLGIDEFSGYVGKVNKNAQLLSDKISLLDSFASRLKEIRTAEKDFLIYGDQARAVEILHQIEALKAQIKQFSFEDLFMADVERYEQAIKEMIRLKEQLEAKEHLLKKTKAETVSSIKTFNDYLLNTVLSNAKQQLKDSQEGSIRNTIIGTVVIILISTVISSSVSISISRNIKLILSRVDQISKGDLSLDNLSVLINKDNDEFSRLSHYINRMTQNLNKLISHIVTSNVDIKQMSTNMDASISGINLSSEKVSAKSQVLVASTEQIKHTTQQLAHHANEVSQSTQQAYRSAHQGAQVIAKTIGAFNKVAEVVDRNSAAVAQLGERSKEIDVVIDLIVSVAEQTNLLALNAAIEAARAGEAGRGFAVVADEVRALAEKTVSATSSITDKIELIQRETQSVISAMHETREMVQEGSVFSLEAEEAIKQIESQTATASTQAEDIESSIQSVLQTTQIMAQNMDDIAGEINNNYQATLTIKESSQSVDQQIEALEIITRQFKI</sequence>
<dbReference type="GO" id="GO:0007165">
    <property type="term" value="P:signal transduction"/>
    <property type="evidence" value="ECO:0007669"/>
    <property type="project" value="UniProtKB-KW"/>
</dbReference>
<evidence type="ECO:0000259" key="10">
    <source>
        <dbReference type="PROSITE" id="PS50111"/>
    </source>
</evidence>
<dbReference type="PROSITE" id="PS50885">
    <property type="entry name" value="HAMP"/>
    <property type="match status" value="1"/>
</dbReference>
<dbReference type="GO" id="GO:0006935">
    <property type="term" value="P:chemotaxis"/>
    <property type="evidence" value="ECO:0007669"/>
    <property type="project" value="InterPro"/>
</dbReference>
<dbReference type="PROSITE" id="PS50111">
    <property type="entry name" value="CHEMOTAXIS_TRANSDUC_2"/>
    <property type="match status" value="1"/>
</dbReference>
<feature type="coiled-coil region" evidence="8">
    <location>
        <begin position="201"/>
        <end position="231"/>
    </location>
</feature>